<evidence type="ECO:0000313" key="1">
    <source>
        <dbReference type="EMBL" id="EFF81306.1"/>
    </source>
</evidence>
<gene>
    <name evidence="1" type="ORF">HMP0015_3197</name>
</gene>
<dbReference type="HOGENOM" id="CLU_1711506_0_0_6"/>
<protein>
    <submittedName>
        <fullName evidence="1">Uncharacterized protein</fullName>
    </submittedName>
</protein>
<organism evidence="1 2">
    <name type="scientific">Acinetobacter haemolyticus ATCC 19194</name>
    <dbReference type="NCBI Taxonomy" id="707232"/>
    <lineage>
        <taxon>Bacteria</taxon>
        <taxon>Pseudomonadati</taxon>
        <taxon>Pseudomonadota</taxon>
        <taxon>Gammaproteobacteria</taxon>
        <taxon>Moraxellales</taxon>
        <taxon>Moraxellaceae</taxon>
        <taxon>Acinetobacter</taxon>
    </lineage>
</organism>
<sequence>MSIDPKAEVSEWISKLGLTELPMNWVISITLSTVPIEHLFYKRNKLKPESIKLRLSVPEYGLWCVQLDRHDDLFQAQWRPNSDFRVQSQQLKYQRFVEWPRLHSLSEFPRLVADIEKCLSIRFLRHVDIGARLLDSEMLSRNKSIFEWLAPCADTIGHTMQS</sequence>
<name>D4XU05_ACIHA</name>
<comment type="caution">
    <text evidence="1">The sequence shown here is derived from an EMBL/GenBank/DDBJ whole genome shotgun (WGS) entry which is preliminary data.</text>
</comment>
<evidence type="ECO:0000313" key="2">
    <source>
        <dbReference type="Proteomes" id="UP000003085"/>
    </source>
</evidence>
<accession>D4XU05</accession>
<dbReference type="AlphaFoldDB" id="D4XU05"/>
<proteinExistence type="predicted"/>
<dbReference type="EMBL" id="ADMT01000233">
    <property type="protein sequence ID" value="EFF81306.1"/>
    <property type="molecule type" value="Genomic_DNA"/>
</dbReference>
<dbReference type="Proteomes" id="UP000003085">
    <property type="component" value="Unassembled WGS sequence"/>
</dbReference>
<reference evidence="2" key="1">
    <citation type="submission" date="2010-03" db="EMBL/GenBank/DDBJ databases">
        <title>Complete sequence of Mobiluncus curtisii ATCC 43063.</title>
        <authorList>
            <person name="Muzny D."/>
            <person name="Qin X."/>
            <person name="Deng J."/>
            <person name="Jiang H."/>
            <person name="Liu Y."/>
            <person name="Qu J."/>
            <person name="Song X.-Z."/>
            <person name="Zhang L."/>
            <person name="Thornton R."/>
            <person name="Coyle M."/>
            <person name="Francisco L."/>
            <person name="Jackson L."/>
            <person name="Javaid M."/>
            <person name="Korchina V."/>
            <person name="Kovar C."/>
            <person name="Mata R."/>
            <person name="Mathew T."/>
            <person name="Ngo R."/>
            <person name="Nguyen L."/>
            <person name="Nguyen N."/>
            <person name="Okwuonu G."/>
            <person name="Ongeri F."/>
            <person name="Pham C."/>
            <person name="Simmons D."/>
            <person name="Wilczek-Boney K."/>
            <person name="Hale W."/>
            <person name="Jakkamsetti A."/>
            <person name="Pham P."/>
            <person name="Ruth R."/>
            <person name="San Lucas F."/>
            <person name="Warren J."/>
            <person name="Zhang J."/>
            <person name="Zhao Z."/>
            <person name="Zhou C."/>
            <person name="Zhu D."/>
            <person name="Lee S."/>
            <person name="Bess C."/>
            <person name="Blankenburg K."/>
            <person name="Forbes L."/>
            <person name="Fu Q."/>
            <person name="Gubbala S."/>
            <person name="Hirani K."/>
            <person name="Jayaseelan J.C."/>
            <person name="Lara F."/>
            <person name="Munidasa M."/>
            <person name="Palculict T."/>
            <person name="Patil S."/>
            <person name="Pu L.-L."/>
            <person name="Saada N."/>
            <person name="Tang L."/>
            <person name="Weissenberger G."/>
            <person name="Zhu Y."/>
            <person name="Hemphill L."/>
            <person name="Shang Y."/>
            <person name="Youmans B."/>
            <person name="Ayvaz T."/>
            <person name="Ross M."/>
            <person name="Santibanez J."/>
            <person name="Aqrawi P."/>
            <person name="Gross S."/>
            <person name="Joshi V."/>
            <person name="Fowler G."/>
            <person name="Nazareth L."/>
            <person name="Reid J."/>
            <person name="Worley K."/>
            <person name="Petrosino J."/>
            <person name="Highlander S."/>
            <person name="Gibbs R."/>
            <person name="Gibbs R."/>
        </authorList>
    </citation>
    <scope>NUCLEOTIDE SEQUENCE [LARGE SCALE GENOMIC DNA]</scope>
    <source>
        <strain evidence="2">ATCC 19194</strain>
    </source>
</reference>
<dbReference type="RefSeq" id="WP_004641164.1">
    <property type="nucleotide sequence ID" value="NZ_GG770435.1"/>
</dbReference>